<feature type="domain" description="Tripartite ATP-independent periplasmic transporters DctQ component" evidence="10">
    <location>
        <begin position="20"/>
        <end position="150"/>
    </location>
</feature>
<evidence type="ECO:0000256" key="2">
    <source>
        <dbReference type="ARBA" id="ARBA00022448"/>
    </source>
</evidence>
<evidence type="ECO:0000313" key="12">
    <source>
        <dbReference type="Proteomes" id="UP000192343"/>
    </source>
</evidence>
<dbReference type="InterPro" id="IPR055348">
    <property type="entry name" value="DctQ"/>
</dbReference>
<dbReference type="PANTHER" id="PTHR35011:SF2">
    <property type="entry name" value="2,3-DIKETO-L-GULONATE TRAP TRANSPORTER SMALL PERMEASE PROTEIN YIAM"/>
    <property type="match status" value="1"/>
</dbReference>
<reference evidence="11 12" key="1">
    <citation type="submission" date="2017-03" db="EMBL/GenBank/DDBJ databases">
        <title>Draft Genome sequence of Marispirochaeta sp. strain JC444.</title>
        <authorList>
            <person name="Shivani Y."/>
            <person name="Subhash Y."/>
            <person name="Sasikala C."/>
            <person name="Ramana C."/>
        </authorList>
    </citation>
    <scope>NUCLEOTIDE SEQUENCE [LARGE SCALE GENOMIC DNA]</scope>
    <source>
        <strain evidence="11 12">JC444</strain>
    </source>
</reference>
<feature type="transmembrane region" description="Helical" evidence="9">
    <location>
        <begin position="44"/>
        <end position="61"/>
    </location>
</feature>
<organism evidence="11 12">
    <name type="scientific">Marispirochaeta aestuarii</name>
    <dbReference type="NCBI Taxonomy" id="1963862"/>
    <lineage>
        <taxon>Bacteria</taxon>
        <taxon>Pseudomonadati</taxon>
        <taxon>Spirochaetota</taxon>
        <taxon>Spirochaetia</taxon>
        <taxon>Spirochaetales</taxon>
        <taxon>Spirochaetaceae</taxon>
        <taxon>Marispirochaeta</taxon>
    </lineage>
</organism>
<dbReference type="EMBL" id="MWQY01000031">
    <property type="protein sequence ID" value="ORC30333.1"/>
    <property type="molecule type" value="Genomic_DNA"/>
</dbReference>
<keyword evidence="12" id="KW-1185">Reference proteome</keyword>
<keyword evidence="5 9" id="KW-0812">Transmembrane</keyword>
<comment type="subcellular location">
    <subcellularLocation>
        <location evidence="1">Cell inner membrane</location>
        <topology evidence="1">Multi-pass membrane protein</topology>
    </subcellularLocation>
</comment>
<dbReference type="GO" id="GO:0022857">
    <property type="term" value="F:transmembrane transporter activity"/>
    <property type="evidence" value="ECO:0007669"/>
    <property type="project" value="TreeGrafter"/>
</dbReference>
<evidence type="ECO:0000256" key="6">
    <source>
        <dbReference type="ARBA" id="ARBA00022989"/>
    </source>
</evidence>
<feature type="transmembrane region" description="Helical" evidence="9">
    <location>
        <begin position="82"/>
        <end position="104"/>
    </location>
</feature>
<evidence type="ECO:0000259" key="10">
    <source>
        <dbReference type="Pfam" id="PF04290"/>
    </source>
</evidence>
<keyword evidence="4" id="KW-0997">Cell inner membrane</keyword>
<gene>
    <name evidence="11" type="ORF">B4O97_18115</name>
</gene>
<evidence type="ECO:0000256" key="5">
    <source>
        <dbReference type="ARBA" id="ARBA00022692"/>
    </source>
</evidence>
<evidence type="ECO:0000313" key="11">
    <source>
        <dbReference type="EMBL" id="ORC30333.1"/>
    </source>
</evidence>
<accession>A0A1Y1RTE3</accession>
<proteinExistence type="inferred from homology"/>
<evidence type="ECO:0000256" key="8">
    <source>
        <dbReference type="ARBA" id="ARBA00038436"/>
    </source>
</evidence>
<sequence>MKEKLDRLVDSLMGVLVLGMTVVVSIAVFYRYVLDQPLSWTEEITRMFIVWLSFLGAYAAMRENKHIGFDLLVAKFSPRFKALTDLVGQILIGIFLLVVTYQGFIFSYEFLGVTMPYTDISIGWFYYSVFPVTGILMVTQTVLAILQTLKNLKAAQ</sequence>
<keyword evidence="6 9" id="KW-1133">Transmembrane helix</keyword>
<dbReference type="AlphaFoldDB" id="A0A1Y1RTE3"/>
<evidence type="ECO:0000256" key="3">
    <source>
        <dbReference type="ARBA" id="ARBA00022475"/>
    </source>
</evidence>
<evidence type="ECO:0000256" key="1">
    <source>
        <dbReference type="ARBA" id="ARBA00004429"/>
    </source>
</evidence>
<feature type="transmembrane region" description="Helical" evidence="9">
    <location>
        <begin position="12"/>
        <end position="32"/>
    </location>
</feature>
<dbReference type="Proteomes" id="UP000192343">
    <property type="component" value="Unassembled WGS sequence"/>
</dbReference>
<evidence type="ECO:0000256" key="4">
    <source>
        <dbReference type="ARBA" id="ARBA00022519"/>
    </source>
</evidence>
<keyword evidence="2" id="KW-0813">Transport</keyword>
<dbReference type="RefSeq" id="WP_083052932.1">
    <property type="nucleotide sequence ID" value="NZ_MWQY01000031.1"/>
</dbReference>
<name>A0A1Y1RTE3_9SPIO</name>
<keyword evidence="7 9" id="KW-0472">Membrane</keyword>
<dbReference type="STRING" id="1963862.B4O97_18115"/>
<dbReference type="GO" id="GO:0015740">
    <property type="term" value="P:C4-dicarboxylate transport"/>
    <property type="evidence" value="ECO:0007669"/>
    <property type="project" value="TreeGrafter"/>
</dbReference>
<dbReference type="OrthoDB" id="45144at2"/>
<comment type="similarity">
    <text evidence="8">Belongs to the TRAP transporter small permease family.</text>
</comment>
<dbReference type="Pfam" id="PF04290">
    <property type="entry name" value="DctQ"/>
    <property type="match status" value="1"/>
</dbReference>
<dbReference type="PANTHER" id="PTHR35011">
    <property type="entry name" value="2,3-DIKETO-L-GULONATE TRAP TRANSPORTER SMALL PERMEASE PROTEIN YIAM"/>
    <property type="match status" value="1"/>
</dbReference>
<evidence type="ECO:0000256" key="7">
    <source>
        <dbReference type="ARBA" id="ARBA00023136"/>
    </source>
</evidence>
<keyword evidence="3" id="KW-1003">Cell membrane</keyword>
<dbReference type="InterPro" id="IPR007387">
    <property type="entry name" value="TRAP_DctQ"/>
</dbReference>
<feature type="transmembrane region" description="Helical" evidence="9">
    <location>
        <begin position="124"/>
        <end position="146"/>
    </location>
</feature>
<protein>
    <recommendedName>
        <fullName evidence="10">Tripartite ATP-independent periplasmic transporters DctQ component domain-containing protein</fullName>
    </recommendedName>
</protein>
<dbReference type="GO" id="GO:0005886">
    <property type="term" value="C:plasma membrane"/>
    <property type="evidence" value="ECO:0007669"/>
    <property type="project" value="UniProtKB-SubCell"/>
</dbReference>
<evidence type="ECO:0000256" key="9">
    <source>
        <dbReference type="SAM" id="Phobius"/>
    </source>
</evidence>
<comment type="caution">
    <text evidence="11">The sequence shown here is derived from an EMBL/GenBank/DDBJ whole genome shotgun (WGS) entry which is preliminary data.</text>
</comment>